<keyword evidence="1" id="KW-0479">Metal-binding</keyword>
<gene>
    <name evidence="2" type="ORF">METZ01_LOCUS391002</name>
</gene>
<feature type="non-terminal residue" evidence="2">
    <location>
        <position position="98"/>
    </location>
</feature>
<evidence type="ECO:0008006" key="3">
    <source>
        <dbReference type="Google" id="ProtNLM"/>
    </source>
</evidence>
<dbReference type="InterPro" id="IPR007837">
    <property type="entry name" value="DinB"/>
</dbReference>
<protein>
    <recommendedName>
        <fullName evidence="3">DinB-like domain-containing protein</fullName>
    </recommendedName>
</protein>
<dbReference type="InterPro" id="IPR034660">
    <property type="entry name" value="DinB/YfiT-like"/>
</dbReference>
<dbReference type="GO" id="GO:0046872">
    <property type="term" value="F:metal ion binding"/>
    <property type="evidence" value="ECO:0007669"/>
    <property type="project" value="UniProtKB-KW"/>
</dbReference>
<proteinExistence type="predicted"/>
<dbReference type="AlphaFoldDB" id="A0A382UWS3"/>
<evidence type="ECO:0000256" key="1">
    <source>
        <dbReference type="ARBA" id="ARBA00022723"/>
    </source>
</evidence>
<organism evidence="2">
    <name type="scientific">marine metagenome</name>
    <dbReference type="NCBI Taxonomy" id="408172"/>
    <lineage>
        <taxon>unclassified sequences</taxon>
        <taxon>metagenomes</taxon>
        <taxon>ecological metagenomes</taxon>
    </lineage>
</organism>
<accession>A0A382UWS3</accession>
<name>A0A382UWS3_9ZZZZ</name>
<evidence type="ECO:0000313" key="2">
    <source>
        <dbReference type="EMBL" id="SVD38148.1"/>
    </source>
</evidence>
<dbReference type="EMBL" id="UINC01147051">
    <property type="protein sequence ID" value="SVD38148.1"/>
    <property type="molecule type" value="Genomic_DNA"/>
</dbReference>
<dbReference type="Pfam" id="PF05163">
    <property type="entry name" value="DinB"/>
    <property type="match status" value="1"/>
</dbReference>
<dbReference type="SUPFAM" id="SSF109854">
    <property type="entry name" value="DinB/YfiT-like putative metalloenzymes"/>
    <property type="match status" value="1"/>
</dbReference>
<sequence length="98" mass="11073">MISTDYVQTMAAYNRWQNSSLYAAAATLSNAERKQERGAFFGSIHGTLNHIVWGDRIWLSRFTTAPPPAVSMMAETPNMYPEWDDLVEARNACDDDIN</sequence>
<dbReference type="Gene3D" id="1.20.120.450">
    <property type="entry name" value="dinb family like domain"/>
    <property type="match status" value="1"/>
</dbReference>
<reference evidence="2" key="1">
    <citation type="submission" date="2018-05" db="EMBL/GenBank/DDBJ databases">
        <authorList>
            <person name="Lanie J.A."/>
            <person name="Ng W.-L."/>
            <person name="Kazmierczak K.M."/>
            <person name="Andrzejewski T.M."/>
            <person name="Davidsen T.M."/>
            <person name="Wayne K.J."/>
            <person name="Tettelin H."/>
            <person name="Glass J.I."/>
            <person name="Rusch D."/>
            <person name="Podicherti R."/>
            <person name="Tsui H.-C.T."/>
            <person name="Winkler M.E."/>
        </authorList>
    </citation>
    <scope>NUCLEOTIDE SEQUENCE</scope>
</reference>